<dbReference type="InterPro" id="IPR028098">
    <property type="entry name" value="Glyco_trans_4-like_N"/>
</dbReference>
<evidence type="ECO:0000256" key="1">
    <source>
        <dbReference type="ARBA" id="ARBA00022679"/>
    </source>
</evidence>
<evidence type="ECO:0008006" key="6">
    <source>
        <dbReference type="Google" id="ProtNLM"/>
    </source>
</evidence>
<evidence type="ECO:0000313" key="5">
    <source>
        <dbReference type="Proteomes" id="UP000229703"/>
    </source>
</evidence>
<dbReference type="SUPFAM" id="SSF53756">
    <property type="entry name" value="UDP-Glycosyltransferase/glycogen phosphorylase"/>
    <property type="match status" value="1"/>
</dbReference>
<dbReference type="Proteomes" id="UP000229703">
    <property type="component" value="Unassembled WGS sequence"/>
</dbReference>
<dbReference type="EMBL" id="PFJK01000007">
    <property type="protein sequence ID" value="PIX77919.1"/>
    <property type="molecule type" value="Genomic_DNA"/>
</dbReference>
<dbReference type="Gene3D" id="3.40.50.2000">
    <property type="entry name" value="Glycogen Phosphorylase B"/>
    <property type="match status" value="2"/>
</dbReference>
<gene>
    <name evidence="4" type="ORF">COZ37_00155</name>
</gene>
<evidence type="ECO:0000259" key="2">
    <source>
        <dbReference type="Pfam" id="PF00534"/>
    </source>
</evidence>
<dbReference type="Pfam" id="PF00534">
    <property type="entry name" value="Glycos_transf_1"/>
    <property type="match status" value="1"/>
</dbReference>
<dbReference type="PANTHER" id="PTHR46401">
    <property type="entry name" value="GLYCOSYLTRANSFERASE WBBK-RELATED"/>
    <property type="match status" value="1"/>
</dbReference>
<dbReference type="CDD" id="cd03801">
    <property type="entry name" value="GT4_PimA-like"/>
    <property type="match status" value="1"/>
</dbReference>
<feature type="domain" description="Glycosyltransferase subfamily 4-like N-terminal" evidence="3">
    <location>
        <begin position="16"/>
        <end position="203"/>
    </location>
</feature>
<protein>
    <recommendedName>
        <fullName evidence="6">Glycosyl transferase family 1 domain-containing protein</fullName>
    </recommendedName>
</protein>
<proteinExistence type="predicted"/>
<reference evidence="5" key="1">
    <citation type="submission" date="2017-09" db="EMBL/GenBank/DDBJ databases">
        <title>Depth-based differentiation of microbial function through sediment-hosted aquifers and enrichment of novel symbionts in the deep terrestrial subsurface.</title>
        <authorList>
            <person name="Probst A.J."/>
            <person name="Ladd B."/>
            <person name="Jarett J.K."/>
            <person name="Geller-Mcgrath D.E."/>
            <person name="Sieber C.M.K."/>
            <person name="Emerson J.B."/>
            <person name="Anantharaman K."/>
            <person name="Thomas B.C."/>
            <person name="Malmstrom R."/>
            <person name="Stieglmeier M."/>
            <person name="Klingl A."/>
            <person name="Woyke T."/>
            <person name="Ryan C.M."/>
            <person name="Banfield J.F."/>
        </authorList>
    </citation>
    <scope>NUCLEOTIDE SEQUENCE [LARGE SCALE GENOMIC DNA]</scope>
</reference>
<feature type="domain" description="Glycosyl transferase family 1" evidence="2">
    <location>
        <begin position="218"/>
        <end position="386"/>
    </location>
</feature>
<name>A0A2M7M5G7_9BACT</name>
<accession>A0A2M7M5G7</accession>
<sequence length="413" mass="47456">MKPKIAFIHYSCPPVVGGVEFVLEAQSRLFIENGYKVKVIAGKGERFFPDIETAFLPEIDSLHPLNQKAKQEIKKGNFKEFCALKEKIEKFLEKELKGINVVICHNILTMPFNLSLTAALCQFIQKSEKKFIVWVHDSPLIDSAYKDYLASVRIEKYPWNLLTKPLRNAKYVTISKLRQGQLAKIWGLKKENIEVVPNGVDIAEFLNLSSQAIYLFRKLKLENSLTILFPARVIRRKNVELAIRIIKSLSEKGVNPRLIITGPPDPHLKEGKDYFTFLKNLVKKLGLKKEIVFLYDVVDPSGKKRLKVGLKLLRDLYLLSDLLLITSYQEGFGIPILEAGLARRPIFTSDIAPLPETGEGEINYFRLKENPAEIARRIIEFSESDKASLLFKRVITRYRWEKIFKEKIEPLVL</sequence>
<organism evidence="4 5">
    <name type="scientific">bacterium (Candidatus Ratteibacteria) CG_4_10_14_3_um_filter_41_18</name>
    <dbReference type="NCBI Taxonomy" id="2014287"/>
    <lineage>
        <taxon>Bacteria</taxon>
        <taxon>Candidatus Ratteibacteria</taxon>
    </lineage>
</organism>
<evidence type="ECO:0000313" key="4">
    <source>
        <dbReference type="EMBL" id="PIX77919.1"/>
    </source>
</evidence>
<dbReference type="AlphaFoldDB" id="A0A2M7M5G7"/>
<dbReference type="PANTHER" id="PTHR46401:SF2">
    <property type="entry name" value="GLYCOSYLTRANSFERASE WBBK-RELATED"/>
    <property type="match status" value="1"/>
</dbReference>
<evidence type="ECO:0000259" key="3">
    <source>
        <dbReference type="Pfam" id="PF13439"/>
    </source>
</evidence>
<comment type="caution">
    <text evidence="4">The sequence shown here is derived from an EMBL/GenBank/DDBJ whole genome shotgun (WGS) entry which is preliminary data.</text>
</comment>
<dbReference type="GO" id="GO:0016757">
    <property type="term" value="F:glycosyltransferase activity"/>
    <property type="evidence" value="ECO:0007669"/>
    <property type="project" value="InterPro"/>
</dbReference>
<dbReference type="InterPro" id="IPR001296">
    <property type="entry name" value="Glyco_trans_1"/>
</dbReference>
<keyword evidence="1" id="KW-0808">Transferase</keyword>
<dbReference type="Pfam" id="PF13439">
    <property type="entry name" value="Glyco_transf_4"/>
    <property type="match status" value="1"/>
</dbReference>
<dbReference type="GO" id="GO:0009103">
    <property type="term" value="P:lipopolysaccharide biosynthetic process"/>
    <property type="evidence" value="ECO:0007669"/>
    <property type="project" value="TreeGrafter"/>
</dbReference>